<feature type="region of interest" description="Disordered" evidence="1">
    <location>
        <begin position="359"/>
        <end position="378"/>
    </location>
</feature>
<dbReference type="Pfam" id="PF23232">
    <property type="entry name" value="AAA_lid_13"/>
    <property type="match status" value="1"/>
</dbReference>
<dbReference type="EMBL" id="JAGSXJ010000016">
    <property type="protein sequence ID" value="KAH6684956.1"/>
    <property type="molecule type" value="Genomic_DNA"/>
</dbReference>
<dbReference type="InterPro" id="IPR027417">
    <property type="entry name" value="P-loop_NTPase"/>
</dbReference>
<evidence type="ECO:0000313" key="3">
    <source>
        <dbReference type="EMBL" id="KAH6684956.1"/>
    </source>
</evidence>
<dbReference type="Pfam" id="PF22942">
    <property type="entry name" value="DUF7025"/>
    <property type="match status" value="1"/>
</dbReference>
<dbReference type="GO" id="GO:0005524">
    <property type="term" value="F:ATP binding"/>
    <property type="evidence" value="ECO:0007669"/>
    <property type="project" value="InterPro"/>
</dbReference>
<dbReference type="Proteomes" id="UP000770015">
    <property type="component" value="Unassembled WGS sequence"/>
</dbReference>
<dbReference type="PANTHER" id="PTHR46411">
    <property type="entry name" value="FAMILY ATPASE, PUTATIVE-RELATED"/>
    <property type="match status" value="1"/>
</dbReference>
<feature type="compositionally biased region" description="Basic and acidic residues" evidence="1">
    <location>
        <begin position="159"/>
        <end position="170"/>
    </location>
</feature>
<feature type="compositionally biased region" description="Acidic residues" evidence="1">
    <location>
        <begin position="580"/>
        <end position="593"/>
    </location>
</feature>
<dbReference type="AlphaFoldDB" id="A0A9P8V8E2"/>
<dbReference type="InterPro" id="IPR054289">
    <property type="entry name" value="DUF7025"/>
</dbReference>
<dbReference type="GO" id="GO:0016887">
    <property type="term" value="F:ATP hydrolysis activity"/>
    <property type="evidence" value="ECO:0007669"/>
    <property type="project" value="InterPro"/>
</dbReference>
<feature type="compositionally biased region" description="Polar residues" evidence="1">
    <location>
        <begin position="136"/>
        <end position="149"/>
    </location>
</feature>
<feature type="region of interest" description="Disordered" evidence="1">
    <location>
        <begin position="35"/>
        <end position="75"/>
    </location>
</feature>
<comment type="caution">
    <text evidence="3">The sequence shown here is derived from an EMBL/GenBank/DDBJ whole genome shotgun (WGS) entry which is preliminary data.</text>
</comment>
<evidence type="ECO:0000256" key="1">
    <source>
        <dbReference type="SAM" id="MobiDB-lite"/>
    </source>
</evidence>
<dbReference type="PANTHER" id="PTHR46411:SF4">
    <property type="entry name" value="AAA+ ATPASE DOMAIN-CONTAINING PROTEIN"/>
    <property type="match status" value="1"/>
</dbReference>
<protein>
    <recommendedName>
        <fullName evidence="2">AAA+ ATPase domain-containing protein</fullName>
    </recommendedName>
</protein>
<feature type="domain" description="AAA+ ATPase" evidence="2">
    <location>
        <begin position="743"/>
        <end position="873"/>
    </location>
</feature>
<keyword evidence="4" id="KW-1185">Reference proteome</keyword>
<gene>
    <name evidence="3" type="ORF">F5X68DRAFT_171403</name>
</gene>
<proteinExistence type="predicted"/>
<sequence length="998" mass="113201">MFSKADTGPAVTVIDSIHEPVTVSMAREEAQRMEFAPHHADSTPSDHGNHLAPTETHKDVTTPGGGVSANSATNTLGDATRAKISAKKDNGTSKGWFSPAKLFCPVSGRSHAALIDFNHYYCPLCGDNFTAPKNLDVSSRPGTPKTQCTAEPGAQVSSDDPKSDHDKGDVELYEDDSDSEDESNSAEEVSYLVECWSRNNKQLVGREPIEEEFDLALARHGIDYEKSLAFEVITVLWTTSDRGPQGVIAPPGLPPPPPPPSHMGSHGFPIPPPPPPATGLSRRKGTHQTVYRFILKDPSVKVWVHSTRIVIRSAALIRLLRRFVRFYPSENLDGSVLQLEEPFALIAHHHEELEQHLTESHSPDVSGNWSKGGGRNDATSDISGRRHLRALLDYFNTRLSWIDEEKSRYSRKMCSFRMLWLLYKPGDTVYIEFHGQLSAFVVNDVDTDPAILTAVAPNTPDPYVISVWNLTFDGRHVGRALRKVTIAPFEGERKILSLRIIPGTFFDQEDGGKVRQRLQEQGKWWYELLPGRQIYYTGPILETSKKKQSKTMASSQVQETLRGRVYVDPASFYQQSRDPDDSDYESDDSDSDDDFQRPQKLGRTSFNPMNRHHGERLAMCQCEECRGLRAHPPDEDPWKNYDILDPTVEKDLTLPGAREGPLHRYLLCDRVLPGFDLKSRTWAQLDVSYCMPFATNVRAIDNLVMPSERKDMIKALIQRFTSSEGVKEPERSWAADFIENKGEGQIFLLHGGPGVGKTYVTKLIIAECIAEYTGRPLLSLTCADIGTSELKMEQQLSKWFKLAEKWGAVMLIDEADVYLEQRLVNDLQRNSLVSVFLRCIEYYRGVLFLTTNRVGHFDDAFITRIHVIIRYDDLNRESCNKIWTQFFNKLDDEREDFRTTQRAKDYVLEDEEVGLMKFNGREIRNAFQTAVALAEFRFAQNRDSSTHKQPTLDRKDFEQVCKMMQQFKKYMNNLHGADQEDRAYIARSRANRLAEHDD</sequence>
<feature type="region of interest" description="Disordered" evidence="1">
    <location>
        <begin position="568"/>
        <end position="610"/>
    </location>
</feature>
<dbReference type="SUPFAM" id="SSF52540">
    <property type="entry name" value="P-loop containing nucleoside triphosphate hydrolases"/>
    <property type="match status" value="1"/>
</dbReference>
<feature type="compositionally biased region" description="Acidic residues" evidence="1">
    <location>
        <begin position="171"/>
        <end position="185"/>
    </location>
</feature>
<reference evidence="3" key="1">
    <citation type="journal article" date="2021" name="Nat. Commun.">
        <title>Genetic determinants of endophytism in the Arabidopsis root mycobiome.</title>
        <authorList>
            <person name="Mesny F."/>
            <person name="Miyauchi S."/>
            <person name="Thiergart T."/>
            <person name="Pickel B."/>
            <person name="Atanasova L."/>
            <person name="Karlsson M."/>
            <person name="Huettel B."/>
            <person name="Barry K.W."/>
            <person name="Haridas S."/>
            <person name="Chen C."/>
            <person name="Bauer D."/>
            <person name="Andreopoulos W."/>
            <person name="Pangilinan J."/>
            <person name="LaButti K."/>
            <person name="Riley R."/>
            <person name="Lipzen A."/>
            <person name="Clum A."/>
            <person name="Drula E."/>
            <person name="Henrissat B."/>
            <person name="Kohler A."/>
            <person name="Grigoriev I.V."/>
            <person name="Martin F.M."/>
            <person name="Hacquard S."/>
        </authorList>
    </citation>
    <scope>NUCLEOTIDE SEQUENCE</scope>
    <source>
        <strain evidence="3">MPI-SDFR-AT-0117</strain>
    </source>
</reference>
<name>A0A9P8V8E2_9PEZI</name>
<feature type="region of interest" description="Disordered" evidence="1">
    <location>
        <begin position="136"/>
        <end position="186"/>
    </location>
</feature>
<dbReference type="Pfam" id="PF00004">
    <property type="entry name" value="AAA"/>
    <property type="match status" value="1"/>
</dbReference>
<dbReference type="InterPro" id="IPR056599">
    <property type="entry name" value="AAA_lid_fung"/>
</dbReference>
<dbReference type="OrthoDB" id="10042665at2759"/>
<organism evidence="3 4">
    <name type="scientific">Plectosphaerella plurivora</name>
    <dbReference type="NCBI Taxonomy" id="936078"/>
    <lineage>
        <taxon>Eukaryota</taxon>
        <taxon>Fungi</taxon>
        <taxon>Dikarya</taxon>
        <taxon>Ascomycota</taxon>
        <taxon>Pezizomycotina</taxon>
        <taxon>Sordariomycetes</taxon>
        <taxon>Hypocreomycetidae</taxon>
        <taxon>Glomerellales</taxon>
        <taxon>Plectosphaerellaceae</taxon>
        <taxon>Plectosphaerella</taxon>
    </lineage>
</organism>
<dbReference type="SMART" id="SM00382">
    <property type="entry name" value="AAA"/>
    <property type="match status" value="1"/>
</dbReference>
<dbReference type="InterPro" id="IPR003959">
    <property type="entry name" value="ATPase_AAA_core"/>
</dbReference>
<accession>A0A9P8V8E2</accession>
<evidence type="ECO:0000259" key="2">
    <source>
        <dbReference type="SMART" id="SM00382"/>
    </source>
</evidence>
<dbReference type="Gene3D" id="3.40.50.300">
    <property type="entry name" value="P-loop containing nucleotide triphosphate hydrolases"/>
    <property type="match status" value="1"/>
</dbReference>
<dbReference type="InterPro" id="IPR003593">
    <property type="entry name" value="AAA+_ATPase"/>
</dbReference>
<evidence type="ECO:0000313" key="4">
    <source>
        <dbReference type="Proteomes" id="UP000770015"/>
    </source>
</evidence>